<comment type="caution">
    <text evidence="2">The sequence shown here is derived from an EMBL/GenBank/DDBJ whole genome shotgun (WGS) entry which is preliminary data.</text>
</comment>
<dbReference type="Proteomes" id="UP000630142">
    <property type="component" value="Unassembled WGS sequence"/>
</dbReference>
<sequence length="260" mass="29203">MGIEGSGAAAQQPGVEQVRTIAEPDTFTKSVIALLDQVEYRRCETGEDIEAIYRLRYDSYLATGMVGPNPSKMVVDEYDDLANSYRFGVFIDGALVSTIRLHHVSAEQPRSPSMTVFGDALRPRLEAGETFVDPSRFAADLYVSKQHRVLPYLTLRLAVVACSYFDPTYCLTAIKEEHAAFYKRIFNASQALPPRTYPGLMMPVHLFQSRTSENMENTLRRFPFFRSTAAERRMLFARPGPGELAPLTILPTAKYYRPAA</sequence>
<reference evidence="2" key="2">
    <citation type="submission" date="2020-09" db="EMBL/GenBank/DDBJ databases">
        <authorList>
            <person name="Sun Q."/>
            <person name="Kim S."/>
        </authorList>
    </citation>
    <scope>NUCLEOTIDE SEQUENCE</scope>
    <source>
        <strain evidence="2">KCTC 42249</strain>
    </source>
</reference>
<dbReference type="AlphaFoldDB" id="A0A8J3DP65"/>
<name>A0A8J3DP65_9HYPH</name>
<dbReference type="Pfam" id="PF21926">
    <property type="entry name" value="FeeM"/>
    <property type="match status" value="1"/>
</dbReference>
<keyword evidence="3" id="KW-1185">Reference proteome</keyword>
<feature type="domain" description="N-acyl amino acid synthase FeeM catalytic core" evidence="1">
    <location>
        <begin position="51"/>
        <end position="208"/>
    </location>
</feature>
<evidence type="ECO:0000313" key="3">
    <source>
        <dbReference type="Proteomes" id="UP000630142"/>
    </source>
</evidence>
<reference evidence="2" key="1">
    <citation type="journal article" date="2014" name="Int. J. Syst. Evol. Microbiol.">
        <title>Complete genome sequence of Corynebacterium casei LMG S-19264T (=DSM 44701T), isolated from a smear-ripened cheese.</title>
        <authorList>
            <consortium name="US DOE Joint Genome Institute (JGI-PGF)"/>
            <person name="Walter F."/>
            <person name="Albersmeier A."/>
            <person name="Kalinowski J."/>
            <person name="Ruckert C."/>
        </authorList>
    </citation>
    <scope>NUCLEOTIDE SEQUENCE</scope>
    <source>
        <strain evidence="2">KCTC 42249</strain>
    </source>
</reference>
<dbReference type="RefSeq" id="WP_244641379.1">
    <property type="nucleotide sequence ID" value="NZ_BMZQ01000001.1"/>
</dbReference>
<dbReference type="EMBL" id="BMZQ01000001">
    <property type="protein sequence ID" value="GHD13278.1"/>
    <property type="molecule type" value="Genomic_DNA"/>
</dbReference>
<evidence type="ECO:0000313" key="2">
    <source>
        <dbReference type="EMBL" id="GHD13278.1"/>
    </source>
</evidence>
<organism evidence="2 3">
    <name type="scientific">Tianweitania populi</name>
    <dbReference type="NCBI Taxonomy" id="1607949"/>
    <lineage>
        <taxon>Bacteria</taxon>
        <taxon>Pseudomonadati</taxon>
        <taxon>Pseudomonadota</taxon>
        <taxon>Alphaproteobacteria</taxon>
        <taxon>Hyphomicrobiales</taxon>
        <taxon>Phyllobacteriaceae</taxon>
        <taxon>Tianweitania</taxon>
    </lineage>
</organism>
<gene>
    <name evidence="2" type="ORF">GCM10016234_18640</name>
</gene>
<dbReference type="InterPro" id="IPR054597">
    <property type="entry name" value="FeeM_cat"/>
</dbReference>
<dbReference type="InterPro" id="IPR016181">
    <property type="entry name" value="Acyl_CoA_acyltransferase"/>
</dbReference>
<dbReference type="SUPFAM" id="SSF55729">
    <property type="entry name" value="Acyl-CoA N-acyltransferases (Nat)"/>
    <property type="match status" value="1"/>
</dbReference>
<dbReference type="Gene3D" id="3.40.630.30">
    <property type="match status" value="1"/>
</dbReference>
<protein>
    <recommendedName>
        <fullName evidence="1">N-acyl amino acid synthase FeeM catalytic core domain-containing protein</fullName>
    </recommendedName>
</protein>
<proteinExistence type="predicted"/>
<evidence type="ECO:0000259" key="1">
    <source>
        <dbReference type="Pfam" id="PF21926"/>
    </source>
</evidence>
<accession>A0A8J3DP65</accession>